<name>A0A9D4L4E0_DREPO</name>
<evidence type="ECO:0000313" key="1">
    <source>
        <dbReference type="EMBL" id="KAH3851139.1"/>
    </source>
</evidence>
<gene>
    <name evidence="1" type="ORF">DPMN_093620</name>
</gene>
<dbReference type="AlphaFoldDB" id="A0A9D4L4E0"/>
<reference evidence="1" key="1">
    <citation type="journal article" date="2019" name="bioRxiv">
        <title>The Genome of the Zebra Mussel, Dreissena polymorpha: A Resource for Invasive Species Research.</title>
        <authorList>
            <person name="McCartney M.A."/>
            <person name="Auch B."/>
            <person name="Kono T."/>
            <person name="Mallez S."/>
            <person name="Zhang Y."/>
            <person name="Obille A."/>
            <person name="Becker A."/>
            <person name="Abrahante J.E."/>
            <person name="Garbe J."/>
            <person name="Badalamenti J.P."/>
            <person name="Herman A."/>
            <person name="Mangelson H."/>
            <person name="Liachko I."/>
            <person name="Sullivan S."/>
            <person name="Sone E.D."/>
            <person name="Koren S."/>
            <person name="Silverstein K.A.T."/>
            <person name="Beckman K.B."/>
            <person name="Gohl D.M."/>
        </authorList>
    </citation>
    <scope>NUCLEOTIDE SEQUENCE</scope>
    <source>
        <strain evidence="1">Duluth1</strain>
        <tissue evidence="1">Whole animal</tissue>
    </source>
</reference>
<dbReference type="EMBL" id="JAIWYP010000003">
    <property type="protein sequence ID" value="KAH3851139.1"/>
    <property type="molecule type" value="Genomic_DNA"/>
</dbReference>
<organism evidence="1 2">
    <name type="scientific">Dreissena polymorpha</name>
    <name type="common">Zebra mussel</name>
    <name type="synonym">Mytilus polymorpha</name>
    <dbReference type="NCBI Taxonomy" id="45954"/>
    <lineage>
        <taxon>Eukaryota</taxon>
        <taxon>Metazoa</taxon>
        <taxon>Spiralia</taxon>
        <taxon>Lophotrochozoa</taxon>
        <taxon>Mollusca</taxon>
        <taxon>Bivalvia</taxon>
        <taxon>Autobranchia</taxon>
        <taxon>Heteroconchia</taxon>
        <taxon>Euheterodonta</taxon>
        <taxon>Imparidentia</taxon>
        <taxon>Neoheterodontei</taxon>
        <taxon>Myida</taxon>
        <taxon>Dreissenoidea</taxon>
        <taxon>Dreissenidae</taxon>
        <taxon>Dreissena</taxon>
    </lineage>
</organism>
<evidence type="ECO:0000313" key="2">
    <source>
        <dbReference type="Proteomes" id="UP000828390"/>
    </source>
</evidence>
<sequence length="241" mass="27157">MRLLNHLLSTGQIERTDVDFYLAYTTKISVLNFDYSYRELQAEHAFRWGTFSPHMELQILLPKRPRTVTQHTLSYPSKQPWNDCRILKAKGSFPFGPKCGTVTRKPGHPLTSQKTINTIYEPYLRSMGAEFTCELFDREFILNGIKPGFNIVDPEKISKNVEVNNYLSATNADARARCESQILTEIANGHYEVVDKRPCIISALGAIPKKGSSKVSLIHDCSRPSGAALNDYATTVSKLVE</sequence>
<reference evidence="1" key="2">
    <citation type="submission" date="2020-11" db="EMBL/GenBank/DDBJ databases">
        <authorList>
            <person name="McCartney M.A."/>
            <person name="Auch B."/>
            <person name="Kono T."/>
            <person name="Mallez S."/>
            <person name="Becker A."/>
            <person name="Gohl D.M."/>
            <person name="Silverstein K.A.T."/>
            <person name="Koren S."/>
            <person name="Bechman K.B."/>
            <person name="Herman A."/>
            <person name="Abrahante J.E."/>
            <person name="Garbe J."/>
        </authorList>
    </citation>
    <scope>NUCLEOTIDE SEQUENCE</scope>
    <source>
        <strain evidence="1">Duluth1</strain>
        <tissue evidence="1">Whole animal</tissue>
    </source>
</reference>
<accession>A0A9D4L4E0</accession>
<protein>
    <submittedName>
        <fullName evidence="1">Uncharacterized protein</fullName>
    </submittedName>
</protein>
<proteinExistence type="predicted"/>
<comment type="caution">
    <text evidence="1">The sequence shown here is derived from an EMBL/GenBank/DDBJ whole genome shotgun (WGS) entry which is preliminary data.</text>
</comment>
<dbReference type="Proteomes" id="UP000828390">
    <property type="component" value="Unassembled WGS sequence"/>
</dbReference>
<keyword evidence="2" id="KW-1185">Reference proteome</keyword>